<dbReference type="AlphaFoldDB" id="A0A2A2MDR5"/>
<dbReference type="Proteomes" id="UP000218796">
    <property type="component" value="Unassembled WGS sequence"/>
</dbReference>
<dbReference type="PANTHER" id="PTHR42852:SF17">
    <property type="entry name" value="THIOREDOXIN-LIKE PROTEIN HI_1115"/>
    <property type="match status" value="1"/>
</dbReference>
<proteinExistence type="predicted"/>
<gene>
    <name evidence="2" type="ORF">CJD50_05390</name>
</gene>
<dbReference type="GO" id="GO:0016209">
    <property type="term" value="F:antioxidant activity"/>
    <property type="evidence" value="ECO:0007669"/>
    <property type="project" value="InterPro"/>
</dbReference>
<dbReference type="InterPro" id="IPR050553">
    <property type="entry name" value="Thioredoxin_ResA/DsbE_sf"/>
</dbReference>
<evidence type="ECO:0000313" key="2">
    <source>
        <dbReference type="EMBL" id="PAV97102.1"/>
    </source>
</evidence>
<evidence type="ECO:0000313" key="3">
    <source>
        <dbReference type="Proteomes" id="UP000218796"/>
    </source>
</evidence>
<dbReference type="CDD" id="cd03011">
    <property type="entry name" value="TlpA_like_ScsD_MtbDsbE"/>
    <property type="match status" value="1"/>
</dbReference>
<dbReference type="PANTHER" id="PTHR42852">
    <property type="entry name" value="THIOL:DISULFIDE INTERCHANGE PROTEIN DSBE"/>
    <property type="match status" value="1"/>
</dbReference>
<name>A0A2A2MDR5_9GAMM</name>
<dbReference type="OrthoDB" id="9796554at2"/>
<keyword evidence="3" id="KW-1185">Reference proteome</keyword>
<organism evidence="2 3">
    <name type="scientific">Hafnia paralvei</name>
    <dbReference type="NCBI Taxonomy" id="546367"/>
    <lineage>
        <taxon>Bacteria</taxon>
        <taxon>Pseudomonadati</taxon>
        <taxon>Pseudomonadota</taxon>
        <taxon>Gammaproteobacteria</taxon>
        <taxon>Enterobacterales</taxon>
        <taxon>Hafniaceae</taxon>
        <taxon>Hafnia</taxon>
    </lineage>
</organism>
<sequence>MIKWRKWARELAIFVVVLAAFSWGMDQWRKPTPPEIMHLPDVTLISGQTVSLAELSADKPLLIYFWATWCGVCKLTSPMVEGLHSDGMNVLSVAIRSGDNERLMRGMTAKGITFPVVNDELGRLSAEWNISATPTFVILEQGKMVSSTSGWSSAWGVKFRMWWADARIFSNLAD</sequence>
<dbReference type="InterPro" id="IPR036249">
    <property type="entry name" value="Thioredoxin-like_sf"/>
</dbReference>
<dbReference type="RefSeq" id="WP_039185420.1">
    <property type="nucleotide sequence ID" value="NZ_CATYOV010000025.1"/>
</dbReference>
<comment type="caution">
    <text evidence="2">The sequence shown here is derived from an EMBL/GenBank/DDBJ whole genome shotgun (WGS) entry which is preliminary data.</text>
</comment>
<dbReference type="KEGG" id="hpar:AL518_11280"/>
<dbReference type="InterPro" id="IPR000866">
    <property type="entry name" value="AhpC/TSA"/>
</dbReference>
<dbReference type="GO" id="GO:0016491">
    <property type="term" value="F:oxidoreductase activity"/>
    <property type="evidence" value="ECO:0007669"/>
    <property type="project" value="InterPro"/>
</dbReference>
<dbReference type="SUPFAM" id="SSF52833">
    <property type="entry name" value="Thioredoxin-like"/>
    <property type="match status" value="1"/>
</dbReference>
<protein>
    <submittedName>
        <fullName evidence="2">Protein disulfide oxidoreductase</fullName>
    </submittedName>
</protein>
<feature type="domain" description="Thioredoxin" evidence="1">
    <location>
        <begin position="26"/>
        <end position="169"/>
    </location>
</feature>
<reference evidence="2 3" key="1">
    <citation type="submission" date="2017-08" db="EMBL/GenBank/DDBJ databases">
        <title>Draft Genome Sequence of Hafnia alvei CITHA-6 Isolated from Raw Bovine Milk.</title>
        <authorList>
            <person name="Culligan E.P."/>
            <person name="Mcsweeney A."/>
            <person name="O'Doherty C."/>
            <person name="Gleeson E."/>
            <person name="O'Riordan D."/>
            <person name="Sleator R.D."/>
        </authorList>
    </citation>
    <scope>NUCLEOTIDE SEQUENCE [LARGE SCALE GENOMIC DNA]</scope>
    <source>
        <strain evidence="2 3">CITHA-6</strain>
    </source>
</reference>
<dbReference type="EMBL" id="NQMS01000002">
    <property type="protein sequence ID" value="PAV97102.1"/>
    <property type="molecule type" value="Genomic_DNA"/>
</dbReference>
<dbReference type="Gene3D" id="3.40.30.10">
    <property type="entry name" value="Glutaredoxin"/>
    <property type="match status" value="1"/>
</dbReference>
<dbReference type="Pfam" id="PF00578">
    <property type="entry name" value="AhpC-TSA"/>
    <property type="match status" value="1"/>
</dbReference>
<dbReference type="InterPro" id="IPR013766">
    <property type="entry name" value="Thioredoxin_domain"/>
</dbReference>
<accession>A0A2A2MDR5</accession>
<dbReference type="PROSITE" id="PS51352">
    <property type="entry name" value="THIOREDOXIN_2"/>
    <property type="match status" value="1"/>
</dbReference>
<evidence type="ECO:0000259" key="1">
    <source>
        <dbReference type="PROSITE" id="PS51352"/>
    </source>
</evidence>